<evidence type="ECO:0000313" key="7">
    <source>
        <dbReference type="Proteomes" id="UP000007882"/>
    </source>
</evidence>
<evidence type="ECO:0000259" key="5">
    <source>
        <dbReference type="PROSITE" id="PS50977"/>
    </source>
</evidence>
<dbReference type="Gene3D" id="1.10.357.10">
    <property type="entry name" value="Tetracycline Repressor, domain 2"/>
    <property type="match status" value="1"/>
</dbReference>
<reference evidence="6 7" key="1">
    <citation type="submission" date="2012-02" db="EMBL/GenBank/DDBJ databases">
        <title>Complete genome sequence of Actinoplanes missouriensis 431 (= NBRC 102363).</title>
        <authorList>
            <person name="Ohnishi Y."/>
            <person name="Ishikawa J."/>
            <person name="Sekine M."/>
            <person name="Hosoyama A."/>
            <person name="Harada T."/>
            <person name="Narita H."/>
            <person name="Hata T."/>
            <person name="Konno Y."/>
            <person name="Tutikane K."/>
            <person name="Fujita N."/>
            <person name="Horinouchi S."/>
            <person name="Hayakawa M."/>
        </authorList>
    </citation>
    <scope>NUCLEOTIDE SEQUENCE [LARGE SCALE GENOMIC DNA]</scope>
    <source>
        <strain evidence="7">ATCC 14538 / DSM 43046 / CBS 188.64 / JCM 3121 / NBRC 102363 / NCIMB 12654 / NRRL B-3342 / UNCC 431</strain>
    </source>
</reference>
<dbReference type="Pfam" id="PF00440">
    <property type="entry name" value="TetR_N"/>
    <property type="match status" value="1"/>
</dbReference>
<accession>I0HJM3</accession>
<proteinExistence type="predicted"/>
<organism evidence="6 7">
    <name type="scientific">Actinoplanes missouriensis (strain ATCC 14538 / DSM 43046 / CBS 188.64 / JCM 3121 / NBRC 102363 / NCIMB 12654 / NRRL B-3342 / UNCC 431)</name>
    <dbReference type="NCBI Taxonomy" id="512565"/>
    <lineage>
        <taxon>Bacteria</taxon>
        <taxon>Bacillati</taxon>
        <taxon>Actinomycetota</taxon>
        <taxon>Actinomycetes</taxon>
        <taxon>Micromonosporales</taxon>
        <taxon>Micromonosporaceae</taxon>
        <taxon>Actinoplanes</taxon>
    </lineage>
</organism>
<dbReference type="PRINTS" id="PR00455">
    <property type="entry name" value="HTHTETR"/>
</dbReference>
<dbReference type="RefSeq" id="WP_014448092.1">
    <property type="nucleotide sequence ID" value="NC_017093.1"/>
</dbReference>
<feature type="DNA-binding region" description="H-T-H motif" evidence="4">
    <location>
        <begin position="29"/>
        <end position="48"/>
    </location>
</feature>
<keyword evidence="2 4" id="KW-0238">DNA-binding</keyword>
<feature type="domain" description="HTH tetR-type" evidence="5">
    <location>
        <begin position="6"/>
        <end position="66"/>
    </location>
</feature>
<dbReference type="GO" id="GO:0003700">
    <property type="term" value="F:DNA-binding transcription factor activity"/>
    <property type="evidence" value="ECO:0007669"/>
    <property type="project" value="TreeGrafter"/>
</dbReference>
<dbReference type="PANTHER" id="PTHR30055">
    <property type="entry name" value="HTH-TYPE TRANSCRIPTIONAL REGULATOR RUTR"/>
    <property type="match status" value="1"/>
</dbReference>
<dbReference type="SUPFAM" id="SSF46689">
    <property type="entry name" value="Homeodomain-like"/>
    <property type="match status" value="1"/>
</dbReference>
<dbReference type="InterPro" id="IPR009057">
    <property type="entry name" value="Homeodomain-like_sf"/>
</dbReference>
<sequence>MGRWTPNARGRLETAALELYDEHGYDQVTVTQIAECAGLTERTYFRHFADKREVLFGGSQLLHDHLVQRVTDAPPSAAPWAAVTAALSTAGDVFPADRESSRQRQRVITAHPGLLERELIKLASLSEALADALQRRGVPARTARLTADTAIAVFKAAFARWLETPEQPDFATLVREASEEQRAVVGG</sequence>
<dbReference type="PATRIC" id="fig|512565.3.peg.8010"/>
<dbReference type="InterPro" id="IPR050109">
    <property type="entry name" value="HTH-type_TetR-like_transc_reg"/>
</dbReference>
<evidence type="ECO:0000256" key="2">
    <source>
        <dbReference type="ARBA" id="ARBA00023125"/>
    </source>
</evidence>
<dbReference type="OrthoDB" id="4746440at2"/>
<evidence type="ECO:0000313" key="6">
    <source>
        <dbReference type="EMBL" id="BAL93210.1"/>
    </source>
</evidence>
<evidence type="ECO:0000256" key="4">
    <source>
        <dbReference type="PROSITE-ProRule" id="PRU00335"/>
    </source>
</evidence>
<dbReference type="Proteomes" id="UP000007882">
    <property type="component" value="Chromosome"/>
</dbReference>
<evidence type="ECO:0000256" key="1">
    <source>
        <dbReference type="ARBA" id="ARBA00023015"/>
    </source>
</evidence>
<dbReference type="GO" id="GO:0000976">
    <property type="term" value="F:transcription cis-regulatory region binding"/>
    <property type="evidence" value="ECO:0007669"/>
    <property type="project" value="TreeGrafter"/>
</dbReference>
<keyword evidence="1" id="KW-0805">Transcription regulation</keyword>
<keyword evidence="3" id="KW-0804">Transcription</keyword>
<dbReference type="AlphaFoldDB" id="I0HJM3"/>
<evidence type="ECO:0000256" key="3">
    <source>
        <dbReference type="ARBA" id="ARBA00023163"/>
    </source>
</evidence>
<dbReference type="PANTHER" id="PTHR30055:SF238">
    <property type="entry name" value="MYCOFACTOCIN BIOSYNTHESIS TRANSCRIPTIONAL REGULATOR MFTR-RELATED"/>
    <property type="match status" value="1"/>
</dbReference>
<dbReference type="InterPro" id="IPR001647">
    <property type="entry name" value="HTH_TetR"/>
</dbReference>
<keyword evidence="7" id="KW-1185">Reference proteome</keyword>
<name>I0HJM3_ACTM4</name>
<dbReference type="KEGG" id="ams:AMIS_79900"/>
<dbReference type="eggNOG" id="COG1309">
    <property type="taxonomic scope" value="Bacteria"/>
</dbReference>
<dbReference type="Pfam" id="PF17754">
    <property type="entry name" value="TetR_C_14"/>
    <property type="match status" value="1"/>
</dbReference>
<dbReference type="STRING" id="512565.AMIS_79900"/>
<dbReference type="PROSITE" id="PS50977">
    <property type="entry name" value="HTH_TETR_2"/>
    <property type="match status" value="1"/>
</dbReference>
<dbReference type="InterPro" id="IPR041347">
    <property type="entry name" value="MftR_C"/>
</dbReference>
<dbReference type="HOGENOM" id="CLU_069356_2_2_11"/>
<gene>
    <name evidence="6" type="ordered locus">AMIS_79900</name>
</gene>
<dbReference type="EMBL" id="AP012319">
    <property type="protein sequence ID" value="BAL93210.1"/>
    <property type="molecule type" value="Genomic_DNA"/>
</dbReference>
<protein>
    <submittedName>
        <fullName evidence="6">Putative TetR-family transcriptional regulator</fullName>
    </submittedName>
</protein>